<keyword evidence="4" id="KW-0238">DNA-binding</keyword>
<name>A0A7C9RT27_9PSEU</name>
<proteinExistence type="inferred from homology"/>
<keyword evidence="8" id="KW-1185">Reference proteome</keyword>
<organism evidence="7 8">
    <name type="scientific">Lentzea alba</name>
    <dbReference type="NCBI Taxonomy" id="2714351"/>
    <lineage>
        <taxon>Bacteria</taxon>
        <taxon>Bacillati</taxon>
        <taxon>Actinomycetota</taxon>
        <taxon>Actinomycetes</taxon>
        <taxon>Pseudonocardiales</taxon>
        <taxon>Pseudonocardiaceae</taxon>
        <taxon>Lentzea</taxon>
    </lineage>
</organism>
<dbReference type="CDD" id="cd00609">
    <property type="entry name" value="AAT_like"/>
    <property type="match status" value="1"/>
</dbReference>
<dbReference type="InterPro" id="IPR015424">
    <property type="entry name" value="PyrdxlP-dep_Trfase"/>
</dbReference>
<dbReference type="InterPro" id="IPR036388">
    <property type="entry name" value="WH-like_DNA-bd_sf"/>
</dbReference>
<keyword evidence="5" id="KW-0804">Transcription</keyword>
<accession>A0A7C9RT27</accession>
<dbReference type="PANTHER" id="PTHR46577:SF2">
    <property type="entry name" value="TRANSCRIPTIONAL REGULATORY PROTEIN"/>
    <property type="match status" value="1"/>
</dbReference>
<dbReference type="PROSITE" id="PS50949">
    <property type="entry name" value="HTH_GNTR"/>
    <property type="match status" value="1"/>
</dbReference>
<dbReference type="PANTHER" id="PTHR46577">
    <property type="entry name" value="HTH-TYPE TRANSCRIPTIONAL REGULATORY PROTEIN GABR"/>
    <property type="match status" value="1"/>
</dbReference>
<dbReference type="SUPFAM" id="SSF53383">
    <property type="entry name" value="PLP-dependent transferases"/>
    <property type="match status" value="1"/>
</dbReference>
<sequence length="470" mass="50275">MNDDNAAVRVIEDLRAAALAGRAGDRMPSVRELMARHRASPATVQQAIQRVAAEGLVEVRPGRGSYVAQHTPATSHDLSWQAVALGEGRPGEELVANLLAVPKPEVIPLSSGYLDPDLQPADALGAALSRAARRPASWGRVPVEGKEELRAWFAKEAGGELRAGDMTVCAGAQEALATVFRGLGGRGDTVLVESPTYLGAIAAAHDAGLKVVPVPADQDGVRPDLLQAAFERTGSKLFYCQPLHANPHGAVLSDERRPEVMRIIRSFGAFLVEDDWARGFTIDGTAPPTLASQDYDGHVVYVRSLTKVAAPGLRVAVIGARGPAGTRLKNTRSRQDLYVAGPLQEAAIDFVTSPVWRRHLRMLQQSLRSRRDALSRAIREHLPEFGIARSSGGLHLWVTLPDGVDDLELTTAAAARDVVVSPGRPWFAAEPPGSFLRLTYGGAPEHVLAEGVRRLADAVTAVSDVSVVRR</sequence>
<dbReference type="InterPro" id="IPR051446">
    <property type="entry name" value="HTH_trans_reg/aminotransferase"/>
</dbReference>
<dbReference type="AlphaFoldDB" id="A0A7C9RT27"/>
<dbReference type="Pfam" id="PF00392">
    <property type="entry name" value="GntR"/>
    <property type="match status" value="1"/>
</dbReference>
<evidence type="ECO:0000256" key="1">
    <source>
        <dbReference type="ARBA" id="ARBA00005384"/>
    </source>
</evidence>
<dbReference type="GO" id="GO:0003700">
    <property type="term" value="F:DNA-binding transcription factor activity"/>
    <property type="evidence" value="ECO:0007669"/>
    <property type="project" value="InterPro"/>
</dbReference>
<evidence type="ECO:0000256" key="5">
    <source>
        <dbReference type="ARBA" id="ARBA00023163"/>
    </source>
</evidence>
<dbReference type="Gene3D" id="3.40.640.10">
    <property type="entry name" value="Type I PLP-dependent aspartate aminotransferase-like (Major domain)"/>
    <property type="match status" value="1"/>
</dbReference>
<keyword evidence="7" id="KW-0032">Aminotransferase</keyword>
<dbReference type="Proteomes" id="UP000481360">
    <property type="component" value="Unassembled WGS sequence"/>
</dbReference>
<comment type="caution">
    <text evidence="7">The sequence shown here is derived from an EMBL/GenBank/DDBJ whole genome shotgun (WGS) entry which is preliminary data.</text>
</comment>
<evidence type="ECO:0000313" key="8">
    <source>
        <dbReference type="Proteomes" id="UP000481360"/>
    </source>
</evidence>
<dbReference type="InterPro" id="IPR015421">
    <property type="entry name" value="PyrdxlP-dep_Trfase_major"/>
</dbReference>
<evidence type="ECO:0000256" key="2">
    <source>
        <dbReference type="ARBA" id="ARBA00022898"/>
    </source>
</evidence>
<dbReference type="GO" id="GO:0030170">
    <property type="term" value="F:pyridoxal phosphate binding"/>
    <property type="evidence" value="ECO:0007669"/>
    <property type="project" value="InterPro"/>
</dbReference>
<evidence type="ECO:0000256" key="4">
    <source>
        <dbReference type="ARBA" id="ARBA00023125"/>
    </source>
</evidence>
<dbReference type="Pfam" id="PF00155">
    <property type="entry name" value="Aminotran_1_2"/>
    <property type="match status" value="1"/>
</dbReference>
<reference evidence="7 8" key="1">
    <citation type="submission" date="2020-03" db="EMBL/GenBank/DDBJ databases">
        <title>Isolation and identification of active actinomycetes.</title>
        <authorList>
            <person name="Sun X."/>
        </authorList>
    </citation>
    <scope>NUCLEOTIDE SEQUENCE [LARGE SCALE GENOMIC DNA]</scope>
    <source>
        <strain evidence="7 8">NEAU-D13</strain>
    </source>
</reference>
<protein>
    <submittedName>
        <fullName evidence="7">PLP-dependent aminotransferase family protein</fullName>
    </submittedName>
</protein>
<evidence type="ECO:0000259" key="6">
    <source>
        <dbReference type="PROSITE" id="PS50949"/>
    </source>
</evidence>
<dbReference type="SUPFAM" id="SSF46785">
    <property type="entry name" value="Winged helix' DNA-binding domain"/>
    <property type="match status" value="1"/>
</dbReference>
<comment type="similarity">
    <text evidence="1">In the C-terminal section; belongs to the class-I pyridoxal-phosphate-dependent aminotransferase family.</text>
</comment>
<feature type="domain" description="HTH gntR-type" evidence="6">
    <location>
        <begin position="1"/>
        <end position="70"/>
    </location>
</feature>
<dbReference type="InterPro" id="IPR000524">
    <property type="entry name" value="Tscrpt_reg_HTH_GntR"/>
</dbReference>
<evidence type="ECO:0000256" key="3">
    <source>
        <dbReference type="ARBA" id="ARBA00023015"/>
    </source>
</evidence>
<evidence type="ECO:0000313" key="7">
    <source>
        <dbReference type="EMBL" id="NGY61526.1"/>
    </source>
</evidence>
<dbReference type="EMBL" id="JAAMPJ010000005">
    <property type="protein sequence ID" value="NGY61526.1"/>
    <property type="molecule type" value="Genomic_DNA"/>
</dbReference>
<dbReference type="InterPro" id="IPR015422">
    <property type="entry name" value="PyrdxlP-dep_Trfase_small"/>
</dbReference>
<keyword evidence="2" id="KW-0663">Pyridoxal phosphate</keyword>
<dbReference type="SMART" id="SM00345">
    <property type="entry name" value="HTH_GNTR"/>
    <property type="match status" value="1"/>
</dbReference>
<dbReference type="Gene3D" id="3.90.1150.10">
    <property type="entry name" value="Aspartate Aminotransferase, domain 1"/>
    <property type="match status" value="1"/>
</dbReference>
<keyword evidence="3" id="KW-0805">Transcription regulation</keyword>
<dbReference type="InterPro" id="IPR004839">
    <property type="entry name" value="Aminotransferase_I/II_large"/>
</dbReference>
<keyword evidence="7" id="KW-0808">Transferase</keyword>
<dbReference type="GO" id="GO:0003677">
    <property type="term" value="F:DNA binding"/>
    <property type="evidence" value="ECO:0007669"/>
    <property type="project" value="UniProtKB-KW"/>
</dbReference>
<dbReference type="GO" id="GO:0008483">
    <property type="term" value="F:transaminase activity"/>
    <property type="evidence" value="ECO:0007669"/>
    <property type="project" value="UniProtKB-KW"/>
</dbReference>
<dbReference type="InterPro" id="IPR036390">
    <property type="entry name" value="WH_DNA-bd_sf"/>
</dbReference>
<dbReference type="RefSeq" id="WP_166048018.1">
    <property type="nucleotide sequence ID" value="NZ_JAAMPJ010000005.1"/>
</dbReference>
<dbReference type="CDD" id="cd07377">
    <property type="entry name" value="WHTH_GntR"/>
    <property type="match status" value="1"/>
</dbReference>
<gene>
    <name evidence="7" type="ORF">G7043_21600</name>
</gene>
<dbReference type="Gene3D" id="1.10.10.10">
    <property type="entry name" value="Winged helix-like DNA-binding domain superfamily/Winged helix DNA-binding domain"/>
    <property type="match status" value="1"/>
</dbReference>